<organism evidence="2 3">
    <name type="scientific">Haematococcus lacustris</name>
    <name type="common">Green alga</name>
    <name type="synonym">Haematococcus pluvialis</name>
    <dbReference type="NCBI Taxonomy" id="44745"/>
    <lineage>
        <taxon>Eukaryota</taxon>
        <taxon>Viridiplantae</taxon>
        <taxon>Chlorophyta</taxon>
        <taxon>core chlorophytes</taxon>
        <taxon>Chlorophyceae</taxon>
        <taxon>CS clade</taxon>
        <taxon>Chlamydomonadales</taxon>
        <taxon>Haematococcaceae</taxon>
        <taxon>Haematococcus</taxon>
    </lineage>
</organism>
<protein>
    <submittedName>
        <fullName evidence="2">Uncharacterized protein</fullName>
    </submittedName>
</protein>
<evidence type="ECO:0000256" key="1">
    <source>
        <dbReference type="SAM" id="Phobius"/>
    </source>
</evidence>
<dbReference type="Proteomes" id="UP000485058">
    <property type="component" value="Unassembled WGS sequence"/>
</dbReference>
<comment type="caution">
    <text evidence="2">The sequence shown here is derived from an EMBL/GenBank/DDBJ whole genome shotgun (WGS) entry which is preliminary data.</text>
</comment>
<keyword evidence="1" id="KW-0812">Transmembrane</keyword>
<keyword evidence="1" id="KW-0472">Membrane</keyword>
<reference evidence="2 3" key="1">
    <citation type="submission" date="2020-02" db="EMBL/GenBank/DDBJ databases">
        <title>Draft genome sequence of Haematococcus lacustris strain NIES-144.</title>
        <authorList>
            <person name="Morimoto D."/>
            <person name="Nakagawa S."/>
            <person name="Yoshida T."/>
            <person name="Sawayama S."/>
        </authorList>
    </citation>
    <scope>NUCLEOTIDE SEQUENCE [LARGE SCALE GENOMIC DNA]</scope>
    <source>
        <strain evidence="2 3">NIES-144</strain>
    </source>
</reference>
<proteinExistence type="predicted"/>
<name>A0A699ZIY8_HAELA</name>
<accession>A0A699ZIY8</accession>
<evidence type="ECO:0000313" key="2">
    <source>
        <dbReference type="EMBL" id="GFH15652.1"/>
    </source>
</evidence>
<dbReference type="AlphaFoldDB" id="A0A699ZIY8"/>
<keyword evidence="1" id="KW-1133">Transmembrane helix</keyword>
<dbReference type="EMBL" id="BLLF01000879">
    <property type="protein sequence ID" value="GFH15652.1"/>
    <property type="molecule type" value="Genomic_DNA"/>
</dbReference>
<feature type="transmembrane region" description="Helical" evidence="1">
    <location>
        <begin position="23"/>
        <end position="42"/>
    </location>
</feature>
<evidence type="ECO:0000313" key="3">
    <source>
        <dbReference type="Proteomes" id="UP000485058"/>
    </source>
</evidence>
<keyword evidence="3" id="KW-1185">Reference proteome</keyword>
<feature type="transmembrane region" description="Helical" evidence="1">
    <location>
        <begin position="49"/>
        <end position="69"/>
    </location>
</feature>
<gene>
    <name evidence="2" type="ORF">HaLaN_11916</name>
</gene>
<sequence length="80" mass="8646">MADSPLDNKEGQVHAGPLYARSFYMSSVYSRLFLVAVFVALVATKQSPVNLLVLACLNLLGAVSMFFAISKSDACFKLQA</sequence>